<dbReference type="Proteomes" id="UP000199045">
    <property type="component" value="Unassembled WGS sequence"/>
</dbReference>
<dbReference type="InterPro" id="IPR036735">
    <property type="entry name" value="NGN_dom_sf"/>
</dbReference>
<keyword evidence="3" id="KW-0804">Transcription</keyword>
<dbReference type="Gene3D" id="3.30.70.940">
    <property type="entry name" value="NusG, N-terminal domain"/>
    <property type="match status" value="1"/>
</dbReference>
<dbReference type="OrthoDB" id="9796143at2"/>
<dbReference type="InterPro" id="IPR043425">
    <property type="entry name" value="NusG-like"/>
</dbReference>
<dbReference type="InterPro" id="IPR006645">
    <property type="entry name" value="NGN-like_dom"/>
</dbReference>
<dbReference type="SMART" id="SM00739">
    <property type="entry name" value="KOW"/>
    <property type="match status" value="1"/>
</dbReference>
<keyword evidence="1" id="KW-0889">Transcription antitermination</keyword>
<dbReference type="PANTHER" id="PTHR30265">
    <property type="entry name" value="RHO-INTERACTING TRANSCRIPTION TERMINATION FACTOR NUSG"/>
    <property type="match status" value="1"/>
</dbReference>
<evidence type="ECO:0000256" key="2">
    <source>
        <dbReference type="ARBA" id="ARBA00023015"/>
    </source>
</evidence>
<dbReference type="GO" id="GO:0031564">
    <property type="term" value="P:transcription antitermination"/>
    <property type="evidence" value="ECO:0007669"/>
    <property type="project" value="UniProtKB-KW"/>
</dbReference>
<dbReference type="PANTHER" id="PTHR30265:SF4">
    <property type="entry name" value="KOW MOTIF FAMILY PROTEIN, EXPRESSED"/>
    <property type="match status" value="1"/>
</dbReference>
<gene>
    <name evidence="5" type="ORF">SAMN04488121_110191</name>
</gene>
<proteinExistence type="predicted"/>
<evidence type="ECO:0000259" key="4">
    <source>
        <dbReference type="SMART" id="SM00739"/>
    </source>
</evidence>
<dbReference type="STRING" id="104663.SAMN04488121_110191"/>
<reference evidence="5 6" key="1">
    <citation type="submission" date="2016-10" db="EMBL/GenBank/DDBJ databases">
        <authorList>
            <person name="de Groot N.N."/>
        </authorList>
    </citation>
    <scope>NUCLEOTIDE SEQUENCE [LARGE SCALE GENOMIC DNA]</scope>
    <source>
        <strain evidence="5 6">DSM 527</strain>
    </source>
</reference>
<dbReference type="GO" id="GO:0006354">
    <property type="term" value="P:DNA-templated transcription elongation"/>
    <property type="evidence" value="ECO:0007669"/>
    <property type="project" value="InterPro"/>
</dbReference>
<feature type="domain" description="KOW" evidence="4">
    <location>
        <begin position="115"/>
        <end position="142"/>
    </location>
</feature>
<dbReference type="RefSeq" id="WP_089837606.1">
    <property type="nucleotide sequence ID" value="NZ_FNBN01000010.1"/>
</dbReference>
<evidence type="ECO:0000313" key="5">
    <source>
        <dbReference type="EMBL" id="SDH29337.1"/>
    </source>
</evidence>
<evidence type="ECO:0000313" key="6">
    <source>
        <dbReference type="Proteomes" id="UP000199045"/>
    </source>
</evidence>
<dbReference type="NCBIfam" id="NF033644">
    <property type="entry name" value="antiterm_UpxY"/>
    <property type="match status" value="1"/>
</dbReference>
<dbReference type="SUPFAM" id="SSF50104">
    <property type="entry name" value="Translation proteins SH3-like domain"/>
    <property type="match status" value="1"/>
</dbReference>
<evidence type="ECO:0000256" key="1">
    <source>
        <dbReference type="ARBA" id="ARBA00022814"/>
    </source>
</evidence>
<organism evidence="5 6">
    <name type="scientific">Chitinophaga filiformis</name>
    <name type="common">Myxococcus filiformis</name>
    <name type="synonym">Flexibacter filiformis</name>
    <dbReference type="NCBI Taxonomy" id="104663"/>
    <lineage>
        <taxon>Bacteria</taxon>
        <taxon>Pseudomonadati</taxon>
        <taxon>Bacteroidota</taxon>
        <taxon>Chitinophagia</taxon>
        <taxon>Chitinophagales</taxon>
        <taxon>Chitinophagaceae</taxon>
        <taxon>Chitinophaga</taxon>
    </lineage>
</organism>
<dbReference type="InterPro" id="IPR005824">
    <property type="entry name" value="KOW"/>
</dbReference>
<dbReference type="InterPro" id="IPR008991">
    <property type="entry name" value="Translation_prot_SH3-like_sf"/>
</dbReference>
<dbReference type="Pfam" id="PF02357">
    <property type="entry name" value="NusG"/>
    <property type="match status" value="1"/>
</dbReference>
<protein>
    <submittedName>
        <fullName evidence="5">Transcription antitermination factor NusG</fullName>
    </submittedName>
</protein>
<dbReference type="AlphaFoldDB" id="A0A1G8B805"/>
<dbReference type="SUPFAM" id="SSF82679">
    <property type="entry name" value="N-utilization substance G protein NusG, N-terminal domain"/>
    <property type="match status" value="1"/>
</dbReference>
<sequence length="168" mass="19549">MTNPHEGWYLIYTKPCHEKKVHARLSGINIQSLLPMQKTLRIWHDRKKYIDQPLFPSYIFVYLMNRKDYYDVMDLDGVLHYVRSGKEVARISKTVIENIMIITEQGRALEVSDSYFEPGQQVMITEGALAGLTCEIVQNNNKKKLLVRVDLLQRNVLMTLPVDQLVVI</sequence>
<keyword evidence="2" id="KW-0805">Transcription regulation</keyword>
<dbReference type="EMBL" id="FNBN01000010">
    <property type="protein sequence ID" value="SDH29337.1"/>
    <property type="molecule type" value="Genomic_DNA"/>
</dbReference>
<evidence type="ECO:0000256" key="3">
    <source>
        <dbReference type="ARBA" id="ARBA00023163"/>
    </source>
</evidence>
<name>A0A1G8B805_CHIFI</name>
<accession>A0A1G8B805</accession>